<accession>A0A6S6XX53</accession>
<dbReference type="SUPFAM" id="SSF50475">
    <property type="entry name" value="FMN-binding split barrel"/>
    <property type="match status" value="1"/>
</dbReference>
<dbReference type="EMBL" id="LR778301">
    <property type="protein sequence ID" value="CAB1368873.1"/>
    <property type="molecule type" value="Genomic_DNA"/>
</dbReference>
<dbReference type="InterPro" id="IPR012349">
    <property type="entry name" value="Split_barrel_FMN-bd"/>
</dbReference>
<sequence length="155" mass="17607">MKDSAHQLPLLSGSAFSVSQAEDYLRDSVIPLRLACNDRGGFPLVAAHWYYYDQGYLWCVLHGESRVAQRLAEDGRCAFEIAGDKPPYLGVRGQGDAALLEGQAGPLLEKLLDRYLGRRDTRLGQWLLGRKDQELVLRIQPRWVTTWDYRQRMAG</sequence>
<dbReference type="Gene3D" id="2.30.110.10">
    <property type="entry name" value="Electron Transport, Fmn-binding Protein, Chain A"/>
    <property type="match status" value="1"/>
</dbReference>
<dbReference type="OrthoDB" id="2664130at2"/>
<protein>
    <submittedName>
        <fullName evidence="1">Pyridoxamine 5'-phosphate oxidase</fullName>
    </submittedName>
</protein>
<keyword evidence="2" id="KW-1185">Reference proteome</keyword>
<evidence type="ECO:0000313" key="2">
    <source>
        <dbReference type="Proteomes" id="UP000515733"/>
    </source>
</evidence>
<organism evidence="1 2">
    <name type="scientific">Denitratisoma oestradiolicum</name>
    <dbReference type="NCBI Taxonomy" id="311182"/>
    <lineage>
        <taxon>Bacteria</taxon>
        <taxon>Pseudomonadati</taxon>
        <taxon>Pseudomonadota</taxon>
        <taxon>Betaproteobacteria</taxon>
        <taxon>Nitrosomonadales</taxon>
        <taxon>Sterolibacteriaceae</taxon>
        <taxon>Denitratisoma</taxon>
    </lineage>
</organism>
<evidence type="ECO:0000313" key="1">
    <source>
        <dbReference type="EMBL" id="CAB1368873.1"/>
    </source>
</evidence>
<dbReference type="AlphaFoldDB" id="A0A6S6XX53"/>
<reference evidence="1 2" key="1">
    <citation type="submission" date="2020-03" db="EMBL/GenBank/DDBJ databases">
        <authorList>
            <consortium name="Genoscope - CEA"/>
            <person name="William W."/>
        </authorList>
    </citation>
    <scope>NUCLEOTIDE SEQUENCE [LARGE SCALE GENOMIC DNA]</scope>
    <source>
        <strain evidence="2">DSM 16959</strain>
    </source>
</reference>
<name>A0A6S6XX53_9PROT</name>
<dbReference type="KEGG" id="doe:DENOEST_1708"/>
<proteinExistence type="predicted"/>
<gene>
    <name evidence="1" type="ORF">DENOEST_1708</name>
</gene>
<dbReference type="RefSeq" id="WP_145768908.1">
    <property type="nucleotide sequence ID" value="NZ_LR778301.1"/>
</dbReference>
<dbReference type="Proteomes" id="UP000515733">
    <property type="component" value="Chromosome"/>
</dbReference>